<evidence type="ECO:0000313" key="1">
    <source>
        <dbReference type="EMBL" id="KAF6002020.1"/>
    </source>
</evidence>
<organism evidence="1 2">
    <name type="scientific">Cyanidiococcus yangmingshanensis</name>
    <dbReference type="NCBI Taxonomy" id="2690220"/>
    <lineage>
        <taxon>Eukaryota</taxon>
        <taxon>Rhodophyta</taxon>
        <taxon>Bangiophyceae</taxon>
        <taxon>Cyanidiales</taxon>
        <taxon>Cyanidiaceae</taxon>
        <taxon>Cyanidiococcus</taxon>
    </lineage>
</organism>
<dbReference type="Proteomes" id="UP000530660">
    <property type="component" value="Unassembled WGS sequence"/>
</dbReference>
<sequence length="168" mass="18322">MSRSSECELTAWNDVRPHFPAQVLRVVPLDTHTAERTTWPLSEEVQAALQRVDQLLTGTPLSTADPVVNSEIKRTAVSIGASSALERCVQSSANCSQSGPTTDHCHEGEFECPGPGEPSSVAASSTLALLATEDEEAVARRAWQARELARWTRDEAERAEFRRFTTGS</sequence>
<reference evidence="1 2" key="1">
    <citation type="journal article" date="2020" name="J. Phycol.">
        <title>Comparative genome analysis reveals Cyanidiococcus gen. nov., a new extremophilic red algal genus sister to Cyanidioschyzon (Cyanidioschyzonaceae, Rhodophyta).</title>
        <authorList>
            <person name="Liu S.-L."/>
            <person name="Chiang Y.-R."/>
            <person name="Yoon H.S."/>
            <person name="Fu H.-Y."/>
        </authorList>
    </citation>
    <scope>NUCLEOTIDE SEQUENCE [LARGE SCALE GENOMIC DNA]</scope>
    <source>
        <strain evidence="1 2">THAL066</strain>
    </source>
</reference>
<proteinExistence type="predicted"/>
<dbReference type="EMBL" id="VWRR01000012">
    <property type="protein sequence ID" value="KAF6002020.1"/>
    <property type="molecule type" value="Genomic_DNA"/>
</dbReference>
<dbReference type="AlphaFoldDB" id="A0A7J7IGZ5"/>
<evidence type="ECO:0000313" key="2">
    <source>
        <dbReference type="Proteomes" id="UP000530660"/>
    </source>
</evidence>
<protein>
    <submittedName>
        <fullName evidence="1">Uncharacterized protein</fullName>
    </submittedName>
</protein>
<accession>A0A7J7IGZ5</accession>
<gene>
    <name evidence="1" type="ORF">F1559_003403</name>
</gene>
<comment type="caution">
    <text evidence="1">The sequence shown here is derived from an EMBL/GenBank/DDBJ whole genome shotgun (WGS) entry which is preliminary data.</text>
</comment>
<keyword evidence="2" id="KW-1185">Reference proteome</keyword>
<name>A0A7J7IGZ5_9RHOD</name>